<feature type="non-terminal residue" evidence="1">
    <location>
        <position position="65"/>
    </location>
</feature>
<dbReference type="AlphaFoldDB" id="Q5K1X9"/>
<accession>Q5K1X9</accession>
<geneLocation type="mitochondrion" evidence="1"/>
<feature type="non-terminal residue" evidence="1">
    <location>
        <position position="1"/>
    </location>
</feature>
<evidence type="ECO:0000313" key="1">
    <source>
        <dbReference type="EMBL" id="CAH57582.1"/>
    </source>
</evidence>
<dbReference type="EMBL" id="AJ842966">
    <property type="protein sequence ID" value="CAH57582.1"/>
    <property type="molecule type" value="Genomic_DNA"/>
</dbReference>
<proteinExistence type="predicted"/>
<keyword evidence="1" id="KW-0496">Mitochondrion</keyword>
<gene>
    <name evidence="1" type="primary">cox1</name>
</gene>
<sequence>TWNPIKLQTFFTMSTSIRISIYRSWINSSNSCQFINWYYITRYLLCSSSFPLCTIYSSCIRYHSS</sequence>
<organism evidence="1">
    <name type="scientific">Pimelia ascendens</name>
    <dbReference type="NCBI Taxonomy" id="98999"/>
    <lineage>
        <taxon>Eukaryota</taxon>
        <taxon>Metazoa</taxon>
        <taxon>Ecdysozoa</taxon>
        <taxon>Arthropoda</taxon>
        <taxon>Hexapoda</taxon>
        <taxon>Insecta</taxon>
        <taxon>Pterygota</taxon>
        <taxon>Neoptera</taxon>
        <taxon>Endopterygota</taxon>
        <taxon>Coleoptera</taxon>
        <taxon>Polyphaga</taxon>
        <taxon>Cucujiformia</taxon>
        <taxon>Tenebrionidae</taxon>
        <taxon>Pimeliinae</taxon>
        <taxon>Pimelia</taxon>
    </lineage>
</organism>
<protein>
    <submittedName>
        <fullName evidence="1">Cytochrome oxidase subunit I</fullName>
    </submittedName>
</protein>
<name>Q5K1X9_9CUCU</name>
<reference evidence="1" key="1">
    <citation type="submission" date="2004-09" db="EMBL/GenBank/DDBJ databases">
        <title>Statistical phylogeography to infer population history: case studies on Pimelia darkling beetles from the Canary Islands.</title>
        <authorList>
            <person name="Moya O."/>
            <person name="Contreras-Diaz H.G."/>
            <person name="Oromi P."/>
            <person name="Juan C."/>
        </authorList>
    </citation>
    <scope>NUCLEOTIDE SEQUENCE</scope>
</reference>